<dbReference type="KEGG" id="dao:Desac_0411"/>
<dbReference type="Pfam" id="PF01370">
    <property type="entry name" value="Epimerase"/>
    <property type="match status" value="1"/>
</dbReference>
<dbReference type="InterPro" id="IPR051783">
    <property type="entry name" value="NAD(P)-dependent_oxidoreduct"/>
</dbReference>
<dbReference type="GO" id="GO:0005737">
    <property type="term" value="C:cytoplasm"/>
    <property type="evidence" value="ECO:0007669"/>
    <property type="project" value="TreeGrafter"/>
</dbReference>
<dbReference type="PANTHER" id="PTHR48079:SF6">
    <property type="entry name" value="NAD(P)-BINDING DOMAIN-CONTAINING PROTEIN-RELATED"/>
    <property type="match status" value="1"/>
</dbReference>
<dbReference type="SUPFAM" id="SSF51735">
    <property type="entry name" value="NAD(P)-binding Rossmann-fold domains"/>
    <property type="match status" value="1"/>
</dbReference>
<dbReference type="InterPro" id="IPR017829">
    <property type="entry name" value="Hopanoid-assoc_sugar_epimerase"/>
</dbReference>
<feature type="domain" description="Ketoreductase" evidence="1">
    <location>
        <begin position="2"/>
        <end position="158"/>
    </location>
</feature>
<dbReference type="STRING" id="880072.Desac_0411"/>
<name>F2NEV9_DESAR</name>
<proteinExistence type="predicted"/>
<reference evidence="3" key="2">
    <citation type="submission" date="2011-03" db="EMBL/GenBank/DDBJ databases">
        <title>The complete genome of Desulfobacca acetoxidans DSM 11109.</title>
        <authorList>
            <consortium name="US DOE Joint Genome Institute (JGI-PGF)"/>
            <person name="Lucas S."/>
            <person name="Copeland A."/>
            <person name="Lapidus A."/>
            <person name="Bruce D."/>
            <person name="Goodwin L."/>
            <person name="Pitluck S."/>
            <person name="Peters L."/>
            <person name="Kyrpides N."/>
            <person name="Mavromatis K."/>
            <person name="Ivanova N."/>
            <person name="Ovchinnikova G."/>
            <person name="Teshima H."/>
            <person name="Detter J.C."/>
            <person name="Han C."/>
            <person name="Land M."/>
            <person name="Hauser L."/>
            <person name="Markowitz V."/>
            <person name="Cheng J.-F."/>
            <person name="Hugenholtz P."/>
            <person name="Woyke T."/>
            <person name="Wu D."/>
            <person name="Spring S."/>
            <person name="Schueler E."/>
            <person name="Brambilla E."/>
            <person name="Klenk H.-P."/>
            <person name="Eisen J.A."/>
        </authorList>
    </citation>
    <scope>NUCLEOTIDE SEQUENCE [LARGE SCALE GENOMIC DNA]</scope>
    <source>
        <strain evidence="3">ATCC 700848 / DSM 11109 / ASRB2</strain>
    </source>
</reference>
<accession>F2NEV9</accession>
<dbReference type="PANTHER" id="PTHR48079">
    <property type="entry name" value="PROTEIN YEEZ"/>
    <property type="match status" value="1"/>
</dbReference>
<dbReference type="Proteomes" id="UP000000483">
    <property type="component" value="Chromosome"/>
</dbReference>
<evidence type="ECO:0000313" key="2">
    <source>
        <dbReference type="EMBL" id="AEB08299.1"/>
    </source>
</evidence>
<dbReference type="AlphaFoldDB" id="F2NEV9"/>
<dbReference type="EMBL" id="CP002629">
    <property type="protein sequence ID" value="AEB08299.1"/>
    <property type="molecule type" value="Genomic_DNA"/>
</dbReference>
<organism evidence="2 3">
    <name type="scientific">Desulfobacca acetoxidans (strain ATCC 700848 / DSM 11109 / ASRB2)</name>
    <dbReference type="NCBI Taxonomy" id="880072"/>
    <lineage>
        <taxon>Bacteria</taxon>
        <taxon>Pseudomonadati</taxon>
        <taxon>Thermodesulfobacteriota</taxon>
        <taxon>Desulfobaccia</taxon>
        <taxon>Desulfobaccales</taxon>
        <taxon>Desulfobaccaceae</taxon>
        <taxon>Desulfobacca</taxon>
    </lineage>
</organism>
<dbReference type="InterPro" id="IPR001509">
    <property type="entry name" value="Epimerase_deHydtase"/>
</dbReference>
<sequence length="331" mass="36525">MSKTLVTGATGFVGRAVTTELLAQDREVRVLARHPQHRALHGLEVEIVRGDLTDAASLRSALQDCSRLFHVAADYRLWVPDPKAMYAVNIEGTRSLLQTALELGLERVVYTSTVGTLGNPGDGTPGTEDTPVTLTEMVGHYKKSKFLAEQVALDFSRQGLPLVIVNPSTPVGPWDVRPTPTGQVIVDFLKGRMPAFLDSGLNLVHVRDVARGHILAEAKGRIGEKYILGNQNMTLAEILGLLAKISGLSAPRWRLPYYPVLGLAYVNEFWSTWITRRPPRVPLTAVKMAKKIMYFDPQKAVRELGLPQTPVVAALREAVDWFRAQGYVKEN</sequence>
<dbReference type="HOGENOM" id="CLU_007383_6_0_7"/>
<evidence type="ECO:0000313" key="3">
    <source>
        <dbReference type="Proteomes" id="UP000000483"/>
    </source>
</evidence>
<dbReference type="InterPro" id="IPR036291">
    <property type="entry name" value="NAD(P)-bd_dom_sf"/>
</dbReference>
<keyword evidence="3" id="KW-1185">Reference proteome</keyword>
<evidence type="ECO:0000259" key="1">
    <source>
        <dbReference type="SMART" id="SM00822"/>
    </source>
</evidence>
<dbReference type="eggNOG" id="COG0451">
    <property type="taxonomic scope" value="Bacteria"/>
</dbReference>
<dbReference type="SMART" id="SM00822">
    <property type="entry name" value="PKS_KR"/>
    <property type="match status" value="1"/>
</dbReference>
<dbReference type="OrthoDB" id="9814124at2"/>
<dbReference type="CDD" id="cd05228">
    <property type="entry name" value="AR_FR_like_1_SDR_e"/>
    <property type="match status" value="1"/>
</dbReference>
<reference evidence="2 3" key="1">
    <citation type="journal article" date="2011" name="Stand. Genomic Sci.">
        <title>Complete genome sequence of the acetate-degrading sulfate reducer Desulfobacca acetoxidans type strain (ASRB2).</title>
        <authorList>
            <person name="Goker M."/>
            <person name="Teshima H."/>
            <person name="Lapidus A."/>
            <person name="Nolan M."/>
            <person name="Lucas S."/>
            <person name="Hammon N."/>
            <person name="Deshpande S."/>
            <person name="Cheng J.F."/>
            <person name="Tapia R."/>
            <person name="Han C."/>
            <person name="Goodwin L."/>
            <person name="Pitluck S."/>
            <person name="Huntemann M."/>
            <person name="Liolios K."/>
            <person name="Ivanova N."/>
            <person name="Pagani I."/>
            <person name="Mavromatis K."/>
            <person name="Ovchinikova G."/>
            <person name="Pati A."/>
            <person name="Chen A."/>
            <person name="Palaniappan K."/>
            <person name="Land M."/>
            <person name="Hauser L."/>
            <person name="Brambilla E.M."/>
            <person name="Rohde M."/>
            <person name="Spring S."/>
            <person name="Detter J.C."/>
            <person name="Woyke T."/>
            <person name="Bristow J."/>
            <person name="Eisen J.A."/>
            <person name="Markowitz V."/>
            <person name="Hugenholtz P."/>
            <person name="Kyrpides N.C."/>
            <person name="Klenk H.P."/>
        </authorList>
    </citation>
    <scope>NUCLEOTIDE SEQUENCE [LARGE SCALE GENOMIC DNA]</scope>
    <source>
        <strain evidence="3">ATCC 700848 / DSM 11109 / ASRB2</strain>
    </source>
</reference>
<gene>
    <name evidence="2" type="ordered locus">Desac_0411</name>
</gene>
<dbReference type="GO" id="GO:0004029">
    <property type="term" value="F:aldehyde dehydrogenase (NAD+) activity"/>
    <property type="evidence" value="ECO:0007669"/>
    <property type="project" value="TreeGrafter"/>
</dbReference>
<dbReference type="RefSeq" id="WP_013705412.1">
    <property type="nucleotide sequence ID" value="NC_015388.1"/>
</dbReference>
<dbReference type="Gene3D" id="3.40.50.720">
    <property type="entry name" value="NAD(P)-binding Rossmann-like Domain"/>
    <property type="match status" value="1"/>
</dbReference>
<protein>
    <submittedName>
        <fullName evidence="2">Hopanoid-associated sugar epimerase</fullName>
    </submittedName>
</protein>
<dbReference type="InterPro" id="IPR057326">
    <property type="entry name" value="KR_dom"/>
</dbReference>
<dbReference type="NCBIfam" id="TIGR03466">
    <property type="entry name" value="HpnA"/>
    <property type="match status" value="1"/>
</dbReference>